<dbReference type="InterPro" id="IPR050261">
    <property type="entry name" value="FrsA_esterase"/>
</dbReference>
<organism evidence="3 4">
    <name type="scientific">Zhouia spongiae</name>
    <dbReference type="NCBI Taxonomy" id="2202721"/>
    <lineage>
        <taxon>Bacteria</taxon>
        <taxon>Pseudomonadati</taxon>
        <taxon>Bacteroidota</taxon>
        <taxon>Flavobacteriia</taxon>
        <taxon>Flavobacteriales</taxon>
        <taxon>Flavobacteriaceae</taxon>
        <taxon>Zhouia</taxon>
    </lineage>
</organism>
<dbReference type="Proteomes" id="UP000829476">
    <property type="component" value="Chromosome"/>
</dbReference>
<proteinExistence type="predicted"/>
<dbReference type="EMBL" id="CP094326">
    <property type="protein sequence ID" value="UNY98075.1"/>
    <property type="molecule type" value="Genomic_DNA"/>
</dbReference>
<dbReference type="PANTHER" id="PTHR22946">
    <property type="entry name" value="DIENELACTONE HYDROLASE DOMAIN-CONTAINING PROTEIN-RELATED"/>
    <property type="match status" value="1"/>
</dbReference>
<evidence type="ECO:0000256" key="1">
    <source>
        <dbReference type="SAM" id="MobiDB-lite"/>
    </source>
</evidence>
<dbReference type="InterPro" id="IPR029058">
    <property type="entry name" value="AB_hydrolase_fold"/>
</dbReference>
<gene>
    <name evidence="3" type="ORF">MQE36_13390</name>
</gene>
<dbReference type="SUPFAM" id="SSF53474">
    <property type="entry name" value="alpha/beta-Hydrolases"/>
    <property type="match status" value="1"/>
</dbReference>
<reference evidence="3 4" key="1">
    <citation type="journal article" date="2018" name="Int. J. Syst. Evol. Microbiol.">
        <title>Zhouia spongiae sp. nov., isolated from a marine sponge.</title>
        <authorList>
            <person name="Zhuang L."/>
            <person name="Lin B."/>
            <person name="Qin F."/>
            <person name="Luo L."/>
        </authorList>
    </citation>
    <scope>NUCLEOTIDE SEQUENCE [LARGE SCALE GENOMIC DNA]</scope>
    <source>
        <strain evidence="3 4">HN-Y44</strain>
    </source>
</reference>
<sequence>MRFYKSKLVFLFSVLLVIACKQQKDEKSPDTGTASTSQTPDIKGEEVNYTVDTTRLKGYMAYNESKTGKRPGVLIIHEWWGHNDYVRERADMLAGLGYTAMALDMYGEGKQAHHPDDAGKFAKEVMSNIDMAQKRFDAALELLKEQPTVDPDKIAVIGYCFGGSVALTMANMGANIEVVAAFHSGVQLPVMPNKKLKAAVLVCNGADDPFIDQGSVTAFKSGLDSLNADYQYVAYPGIVHSFTSKYADSLGKKFNLPLAYNAEADRKSWQSLQNLLNRVFE</sequence>
<protein>
    <submittedName>
        <fullName evidence="3">Dienelactone hydrolase family protein</fullName>
    </submittedName>
</protein>
<feature type="region of interest" description="Disordered" evidence="1">
    <location>
        <begin position="26"/>
        <end position="47"/>
    </location>
</feature>
<dbReference type="Pfam" id="PF01738">
    <property type="entry name" value="DLH"/>
    <property type="match status" value="1"/>
</dbReference>
<evidence type="ECO:0000259" key="2">
    <source>
        <dbReference type="Pfam" id="PF01738"/>
    </source>
</evidence>
<name>A0ABY3YK15_9FLAO</name>
<dbReference type="Gene3D" id="3.40.50.1820">
    <property type="entry name" value="alpha/beta hydrolase"/>
    <property type="match status" value="1"/>
</dbReference>
<keyword evidence="4" id="KW-1185">Reference proteome</keyword>
<keyword evidence="3" id="KW-0378">Hydrolase</keyword>
<accession>A0ABY3YK15</accession>
<feature type="domain" description="Dienelactone hydrolase" evidence="2">
    <location>
        <begin position="57"/>
        <end position="279"/>
    </location>
</feature>
<dbReference type="PROSITE" id="PS51257">
    <property type="entry name" value="PROKAR_LIPOPROTEIN"/>
    <property type="match status" value="1"/>
</dbReference>
<evidence type="ECO:0000313" key="4">
    <source>
        <dbReference type="Proteomes" id="UP000829476"/>
    </source>
</evidence>
<dbReference type="RefSeq" id="WP_242936485.1">
    <property type="nucleotide sequence ID" value="NZ_CP094326.1"/>
</dbReference>
<feature type="compositionally biased region" description="Polar residues" evidence="1">
    <location>
        <begin position="30"/>
        <end position="40"/>
    </location>
</feature>
<dbReference type="PANTHER" id="PTHR22946:SF0">
    <property type="entry name" value="DIENELACTONE HYDROLASE DOMAIN-CONTAINING PROTEIN"/>
    <property type="match status" value="1"/>
</dbReference>
<dbReference type="InterPro" id="IPR002925">
    <property type="entry name" value="Dienelactn_hydro"/>
</dbReference>
<dbReference type="GO" id="GO:0016787">
    <property type="term" value="F:hydrolase activity"/>
    <property type="evidence" value="ECO:0007669"/>
    <property type="project" value="UniProtKB-KW"/>
</dbReference>
<evidence type="ECO:0000313" key="3">
    <source>
        <dbReference type="EMBL" id="UNY98075.1"/>
    </source>
</evidence>